<organism evidence="2 3">
    <name type="scientific">Ambrosia artemisiifolia</name>
    <name type="common">Common ragweed</name>
    <dbReference type="NCBI Taxonomy" id="4212"/>
    <lineage>
        <taxon>Eukaryota</taxon>
        <taxon>Viridiplantae</taxon>
        <taxon>Streptophyta</taxon>
        <taxon>Embryophyta</taxon>
        <taxon>Tracheophyta</taxon>
        <taxon>Spermatophyta</taxon>
        <taxon>Magnoliopsida</taxon>
        <taxon>eudicotyledons</taxon>
        <taxon>Gunneridae</taxon>
        <taxon>Pentapetalae</taxon>
        <taxon>asterids</taxon>
        <taxon>campanulids</taxon>
        <taxon>Asterales</taxon>
        <taxon>Asteraceae</taxon>
        <taxon>Asteroideae</taxon>
        <taxon>Heliantheae alliance</taxon>
        <taxon>Heliantheae</taxon>
        <taxon>Ambrosia</taxon>
    </lineage>
</organism>
<dbReference type="AlphaFoldDB" id="A0AAD5G407"/>
<reference evidence="2" key="1">
    <citation type="submission" date="2022-06" db="EMBL/GenBank/DDBJ databases">
        <title>Uncovering the hologenomic basis of an extraordinary plant invasion.</title>
        <authorList>
            <person name="Bieker V.C."/>
            <person name="Martin M.D."/>
            <person name="Gilbert T."/>
            <person name="Hodgins K."/>
            <person name="Battlay P."/>
            <person name="Petersen B."/>
            <person name="Wilson J."/>
        </authorList>
    </citation>
    <scope>NUCLEOTIDE SEQUENCE</scope>
    <source>
        <strain evidence="2">AA19_3_7</strain>
        <tissue evidence="2">Leaf</tissue>
    </source>
</reference>
<dbReference type="EMBL" id="JAMZMK010011541">
    <property type="protein sequence ID" value="KAI7726761.1"/>
    <property type="molecule type" value="Genomic_DNA"/>
</dbReference>
<feature type="signal peptide" evidence="1">
    <location>
        <begin position="1"/>
        <end position="32"/>
    </location>
</feature>
<comment type="caution">
    <text evidence="2">The sequence shown here is derived from an EMBL/GenBank/DDBJ whole genome shotgun (WGS) entry which is preliminary data.</text>
</comment>
<protein>
    <submittedName>
        <fullName evidence="2">Uncharacterized protein</fullName>
    </submittedName>
</protein>
<evidence type="ECO:0000313" key="3">
    <source>
        <dbReference type="Proteomes" id="UP001206925"/>
    </source>
</evidence>
<dbReference type="Proteomes" id="UP001206925">
    <property type="component" value="Unassembled WGS sequence"/>
</dbReference>
<proteinExistence type="predicted"/>
<name>A0AAD5G407_AMBAR</name>
<evidence type="ECO:0000256" key="1">
    <source>
        <dbReference type="SAM" id="SignalP"/>
    </source>
</evidence>
<gene>
    <name evidence="2" type="ORF">M8C21_006133</name>
</gene>
<keyword evidence="3" id="KW-1185">Reference proteome</keyword>
<keyword evidence="1" id="KW-0732">Signal</keyword>
<feature type="chain" id="PRO_5042240444" evidence="1">
    <location>
        <begin position="33"/>
        <end position="61"/>
    </location>
</feature>
<evidence type="ECO:0000313" key="2">
    <source>
        <dbReference type="EMBL" id="KAI7726761.1"/>
    </source>
</evidence>
<sequence>MVHRWTMRKLIGFHILLLQNTIVMMNTNSLESQHDIMRAVSSIVGNDEGEMKRHQWRMKRY</sequence>
<accession>A0AAD5G407</accession>